<dbReference type="AlphaFoldDB" id="A0A4S2EDE6"/>
<evidence type="ECO:0000313" key="11">
    <source>
        <dbReference type="EMBL" id="TGY53679.1"/>
    </source>
</evidence>
<evidence type="ECO:0000256" key="6">
    <source>
        <dbReference type="ARBA" id="ARBA00022692"/>
    </source>
</evidence>
<dbReference type="PANTHER" id="PTHR32502">
    <property type="entry name" value="N-ACETYLGALACTOSAMINE PERMEASE II COMPONENT-RELATED"/>
    <property type="match status" value="1"/>
</dbReference>
<dbReference type="Pfam" id="PF03609">
    <property type="entry name" value="EII-Sor"/>
    <property type="match status" value="1"/>
</dbReference>
<dbReference type="GO" id="GO:0009401">
    <property type="term" value="P:phosphoenolpyruvate-dependent sugar phosphotransferase system"/>
    <property type="evidence" value="ECO:0007669"/>
    <property type="project" value="UniProtKB-KW"/>
</dbReference>
<dbReference type="EMBL" id="SRYK01000057">
    <property type="protein sequence ID" value="TGY53679.1"/>
    <property type="molecule type" value="Genomic_DNA"/>
</dbReference>
<evidence type="ECO:0000256" key="3">
    <source>
        <dbReference type="ARBA" id="ARBA00022475"/>
    </source>
</evidence>
<proteinExistence type="predicted"/>
<keyword evidence="4" id="KW-0762">Sugar transport</keyword>
<evidence type="ECO:0000256" key="7">
    <source>
        <dbReference type="ARBA" id="ARBA00022989"/>
    </source>
</evidence>
<evidence type="ECO:0000256" key="2">
    <source>
        <dbReference type="ARBA" id="ARBA00022448"/>
    </source>
</evidence>
<feature type="transmembrane region" description="Helical" evidence="10">
    <location>
        <begin position="177"/>
        <end position="197"/>
    </location>
</feature>
<dbReference type="RefSeq" id="WP_135942367.1">
    <property type="nucleotide sequence ID" value="NZ_CABIVU010000032.1"/>
</dbReference>
<feature type="region of interest" description="Disordered" evidence="9">
    <location>
        <begin position="248"/>
        <end position="269"/>
    </location>
</feature>
<feature type="transmembrane region" description="Helical" evidence="10">
    <location>
        <begin position="142"/>
        <end position="165"/>
    </location>
</feature>
<accession>A0A4S2EDE6</accession>
<protein>
    <submittedName>
        <fullName evidence="11">PTS mannose/fructose/sorbose transporter subunit IIC</fullName>
    </submittedName>
</protein>
<dbReference type="GO" id="GO:0005886">
    <property type="term" value="C:plasma membrane"/>
    <property type="evidence" value="ECO:0007669"/>
    <property type="project" value="UniProtKB-SubCell"/>
</dbReference>
<comment type="subcellular location">
    <subcellularLocation>
        <location evidence="1">Cell membrane</location>
        <topology evidence="1">Multi-pass membrane protein</topology>
    </subcellularLocation>
</comment>
<dbReference type="PROSITE" id="PS51106">
    <property type="entry name" value="PTS_EIIC_TYPE_4"/>
    <property type="match status" value="1"/>
</dbReference>
<organism evidence="11 12">
    <name type="scientific">Ligilactobacillus murinus</name>
    <dbReference type="NCBI Taxonomy" id="1622"/>
    <lineage>
        <taxon>Bacteria</taxon>
        <taxon>Bacillati</taxon>
        <taxon>Bacillota</taxon>
        <taxon>Bacilli</taxon>
        <taxon>Lactobacillales</taxon>
        <taxon>Lactobacillaceae</taxon>
        <taxon>Ligilactobacillus</taxon>
    </lineage>
</organism>
<dbReference type="InterPro" id="IPR050303">
    <property type="entry name" value="GatZ_KbaZ_carbometab"/>
</dbReference>
<keyword evidence="6 10" id="KW-0812">Transmembrane</keyword>
<comment type="caution">
    <text evidence="11">The sequence shown here is derived from an EMBL/GenBank/DDBJ whole genome shotgun (WGS) entry which is preliminary data.</text>
</comment>
<evidence type="ECO:0000313" key="12">
    <source>
        <dbReference type="Proteomes" id="UP000306855"/>
    </source>
</evidence>
<dbReference type="NCBIfam" id="NF011647">
    <property type="entry name" value="PRK15065.1"/>
    <property type="match status" value="1"/>
</dbReference>
<gene>
    <name evidence="11" type="ORF">E5340_09255</name>
</gene>
<feature type="transmembrane region" description="Helical" evidence="10">
    <location>
        <begin position="64"/>
        <end position="84"/>
    </location>
</feature>
<evidence type="ECO:0000256" key="1">
    <source>
        <dbReference type="ARBA" id="ARBA00004651"/>
    </source>
</evidence>
<dbReference type="PANTHER" id="PTHR32502:SF25">
    <property type="entry name" value="PHOSPHOTRANSFERASE SYSTEM, MANNOSE-SPECIFIC EIIC"/>
    <property type="match status" value="1"/>
</dbReference>
<name>A0A4S2EDE6_9LACO</name>
<dbReference type="OrthoDB" id="7058816at2"/>
<feature type="transmembrane region" description="Helical" evidence="10">
    <location>
        <begin position="30"/>
        <end position="52"/>
    </location>
</feature>
<evidence type="ECO:0000256" key="8">
    <source>
        <dbReference type="ARBA" id="ARBA00023136"/>
    </source>
</evidence>
<keyword evidence="2" id="KW-0813">Transport</keyword>
<reference evidence="11 12" key="1">
    <citation type="submission" date="2019-04" db="EMBL/GenBank/DDBJ databases">
        <title>Microbes associate with the intestines of laboratory mice.</title>
        <authorList>
            <person name="Navarre W."/>
            <person name="Wong E."/>
            <person name="Huang K."/>
            <person name="Tropini C."/>
            <person name="Ng K."/>
            <person name="Yu B."/>
        </authorList>
    </citation>
    <scope>NUCLEOTIDE SEQUENCE [LARGE SCALE GENOMIC DNA]</scope>
    <source>
        <strain evidence="11 12">NM26_J9</strain>
    </source>
</reference>
<evidence type="ECO:0000256" key="4">
    <source>
        <dbReference type="ARBA" id="ARBA00022597"/>
    </source>
</evidence>
<dbReference type="Proteomes" id="UP000306855">
    <property type="component" value="Unassembled WGS sequence"/>
</dbReference>
<keyword evidence="8 10" id="KW-0472">Membrane</keyword>
<evidence type="ECO:0000256" key="9">
    <source>
        <dbReference type="SAM" id="MobiDB-lite"/>
    </source>
</evidence>
<evidence type="ECO:0000256" key="5">
    <source>
        <dbReference type="ARBA" id="ARBA00022683"/>
    </source>
</evidence>
<keyword evidence="5" id="KW-0598">Phosphotransferase system</keyword>
<feature type="compositionally biased region" description="Acidic residues" evidence="9">
    <location>
        <begin position="257"/>
        <end position="269"/>
    </location>
</feature>
<feature type="transmembrane region" description="Helical" evidence="10">
    <location>
        <begin position="96"/>
        <end position="121"/>
    </location>
</feature>
<keyword evidence="7 10" id="KW-1133">Transmembrane helix</keyword>
<sequence>MSTLQIILVVIVAFIVGCSSVNDQIETYQPIVACSLIGLVTGHLELGIMLGGSLQLITMGWANVGAAMAPDAALAGVASAIILIEGNQGAQGIGPAIALAVPLAVAGLGLTMLVRTATVFIAHIMDSRAEEADINGIQMWHFIGMALQGLRVAIPALLLMLIPVNVVRQGLEAMPEWLTAGMTIGGGMVVAVGYAMVINMMSSREVWPFFFLGFALAAIDQLTLISLGIIGVCLAVLFLALEGKGGNSNGSSNGDGGSDDPLGEILEEL</sequence>
<evidence type="ECO:0000256" key="10">
    <source>
        <dbReference type="SAM" id="Phobius"/>
    </source>
</evidence>
<keyword evidence="3" id="KW-1003">Cell membrane</keyword>
<feature type="transmembrane region" description="Helical" evidence="10">
    <location>
        <begin position="209"/>
        <end position="241"/>
    </location>
</feature>
<dbReference type="InterPro" id="IPR004700">
    <property type="entry name" value="PTS_IIC_man"/>
</dbReference>